<dbReference type="Proteomes" id="UP000635565">
    <property type="component" value="Unassembled WGS sequence"/>
</dbReference>
<keyword evidence="2 6" id="KW-0812">Transmembrane</keyword>
<evidence type="ECO:0000256" key="4">
    <source>
        <dbReference type="ARBA" id="ARBA00022989"/>
    </source>
</evidence>
<comment type="subcellular location">
    <subcellularLocation>
        <location evidence="1">Membrane</location>
        <topology evidence="1">Multi-pass membrane protein</topology>
    </subcellularLocation>
</comment>
<evidence type="ECO:0000313" key="8">
    <source>
        <dbReference type="Proteomes" id="UP000635565"/>
    </source>
</evidence>
<keyword evidence="3" id="KW-0133">Cell shape</keyword>
<accession>A0ABQ3VMY9</accession>
<organism evidence="7 8">
    <name type="scientific">Dictyobacter formicarum</name>
    <dbReference type="NCBI Taxonomy" id="2778368"/>
    <lineage>
        <taxon>Bacteria</taxon>
        <taxon>Bacillati</taxon>
        <taxon>Chloroflexota</taxon>
        <taxon>Ktedonobacteria</taxon>
        <taxon>Ktedonobacterales</taxon>
        <taxon>Dictyobacteraceae</taxon>
        <taxon>Dictyobacter</taxon>
    </lineage>
</organism>
<evidence type="ECO:0000256" key="5">
    <source>
        <dbReference type="ARBA" id="ARBA00023136"/>
    </source>
</evidence>
<dbReference type="InterPro" id="IPR001182">
    <property type="entry name" value="FtsW/RodA"/>
</dbReference>
<evidence type="ECO:0000256" key="2">
    <source>
        <dbReference type="ARBA" id="ARBA00022692"/>
    </source>
</evidence>
<dbReference type="PANTHER" id="PTHR30474">
    <property type="entry name" value="CELL CYCLE PROTEIN"/>
    <property type="match status" value="1"/>
</dbReference>
<evidence type="ECO:0000256" key="6">
    <source>
        <dbReference type="SAM" id="Phobius"/>
    </source>
</evidence>
<evidence type="ECO:0000313" key="7">
    <source>
        <dbReference type="EMBL" id="GHO87178.1"/>
    </source>
</evidence>
<keyword evidence="5 6" id="KW-0472">Membrane</keyword>
<dbReference type="Pfam" id="PF01098">
    <property type="entry name" value="FTSW_RODA_SPOVE"/>
    <property type="match status" value="1"/>
</dbReference>
<evidence type="ECO:0000256" key="3">
    <source>
        <dbReference type="ARBA" id="ARBA00022960"/>
    </source>
</evidence>
<evidence type="ECO:0000256" key="1">
    <source>
        <dbReference type="ARBA" id="ARBA00004141"/>
    </source>
</evidence>
<dbReference type="PANTHER" id="PTHR30474:SF3">
    <property type="entry name" value="PEPTIDOGLYCAN GLYCOSYLTRANSFERASE RODA"/>
    <property type="match status" value="1"/>
</dbReference>
<dbReference type="EMBL" id="BNJJ01000015">
    <property type="protein sequence ID" value="GHO87178.1"/>
    <property type="molecule type" value="Genomic_DNA"/>
</dbReference>
<feature type="transmembrane region" description="Helical" evidence="6">
    <location>
        <begin position="34"/>
        <end position="54"/>
    </location>
</feature>
<protein>
    <submittedName>
        <fullName evidence="7">Uncharacterized protein</fullName>
    </submittedName>
</protein>
<comment type="caution">
    <text evidence="7">The sequence shown here is derived from an EMBL/GenBank/DDBJ whole genome shotgun (WGS) entry which is preliminary data.</text>
</comment>
<name>A0ABQ3VMY9_9CHLR</name>
<reference evidence="7 8" key="1">
    <citation type="journal article" date="2021" name="Int. J. Syst. Evol. Microbiol.">
        <title>Reticulibacter mediterranei gen. nov., sp. nov., within the new family Reticulibacteraceae fam. nov., and Ktedonospora formicarum gen. nov., sp. nov., Ktedonobacter robiniae sp. nov., Dictyobacter formicarum sp. nov. and Dictyobacter arantiisoli sp. nov., belonging to the class Ktedonobacteria.</title>
        <authorList>
            <person name="Yabe S."/>
            <person name="Zheng Y."/>
            <person name="Wang C.M."/>
            <person name="Sakai Y."/>
            <person name="Abe K."/>
            <person name="Yokota A."/>
            <person name="Donadio S."/>
            <person name="Cavaletti L."/>
            <person name="Monciardini P."/>
        </authorList>
    </citation>
    <scope>NUCLEOTIDE SEQUENCE [LARGE SCALE GENOMIC DNA]</scope>
    <source>
        <strain evidence="7 8">SOSP1-9</strain>
    </source>
</reference>
<sequence length="97" mass="10140">MGLIGLFVLIGVYLLIVYRGYRVAMQASGVFNQLLAAGLTTILAGLVIMAGGNLKLMPLTGIPLPFLSNGASSILANDNEVGLLLRISHNTAIENGE</sequence>
<feature type="transmembrane region" description="Helical" evidence="6">
    <location>
        <begin position="6"/>
        <end position="22"/>
    </location>
</feature>
<gene>
    <name evidence="7" type="ORF">KSZ_51840</name>
</gene>
<keyword evidence="8" id="KW-1185">Reference proteome</keyword>
<proteinExistence type="predicted"/>
<keyword evidence="4 6" id="KW-1133">Transmembrane helix</keyword>